<accession>A0ABR7W9Z4</accession>
<dbReference type="PANTHER" id="PTHR30466:SF11">
    <property type="entry name" value="FLAVIN-DEPENDENT MONOOXYGENASE, REDUCTASE SUBUNIT HSAB"/>
    <property type="match status" value="1"/>
</dbReference>
<reference evidence="4 5" key="1">
    <citation type="submission" date="2020-09" db="EMBL/GenBank/DDBJ databases">
        <title>Novel species in genus Gordonia.</title>
        <authorList>
            <person name="Zhang G."/>
        </authorList>
    </citation>
    <scope>NUCLEOTIDE SEQUENCE [LARGE SCALE GENOMIC DNA]</scope>
    <source>
        <strain evidence="4 5">ON-33</strain>
    </source>
</reference>
<keyword evidence="5" id="KW-1185">Reference proteome</keyword>
<evidence type="ECO:0000256" key="1">
    <source>
        <dbReference type="ARBA" id="ARBA00008898"/>
    </source>
</evidence>
<dbReference type="InterPro" id="IPR002563">
    <property type="entry name" value="Flavin_Rdtase-like_dom"/>
</dbReference>
<proteinExistence type="inferred from homology"/>
<dbReference type="PANTHER" id="PTHR30466">
    <property type="entry name" value="FLAVIN REDUCTASE"/>
    <property type="match status" value="1"/>
</dbReference>
<keyword evidence="2" id="KW-0560">Oxidoreductase</keyword>
<evidence type="ECO:0000259" key="3">
    <source>
        <dbReference type="SMART" id="SM00903"/>
    </source>
</evidence>
<evidence type="ECO:0000256" key="2">
    <source>
        <dbReference type="ARBA" id="ARBA00023002"/>
    </source>
</evidence>
<dbReference type="EMBL" id="JACWMS010000002">
    <property type="protein sequence ID" value="MBD1319627.1"/>
    <property type="molecule type" value="Genomic_DNA"/>
</dbReference>
<dbReference type="InterPro" id="IPR012349">
    <property type="entry name" value="Split_barrel_FMN-bd"/>
</dbReference>
<dbReference type="SMART" id="SM00903">
    <property type="entry name" value="Flavin_Reduct"/>
    <property type="match status" value="1"/>
</dbReference>
<dbReference type="InterPro" id="IPR050268">
    <property type="entry name" value="NADH-dep_flavin_reductase"/>
</dbReference>
<dbReference type="Proteomes" id="UP000602395">
    <property type="component" value="Unassembled WGS sequence"/>
</dbReference>
<sequence length="171" mass="18377">MSHDKVITRQLDIDEGSLRRVWGNFATGVAVITAHDGTEPIGFTCQSVVSVSLTPPLMSFCPSATSTSWPRIRAIGEFCINILADDQHEMCRQFARTGTEKFRGVGWRPGLAGAPALDDALAHIDARLDAEHDAGDHTIVVARITGLSAQEAKGPLLFFRGDLGTFGDLDG</sequence>
<dbReference type="RefSeq" id="WP_190266513.1">
    <property type="nucleotide sequence ID" value="NZ_BAABAD010000005.1"/>
</dbReference>
<dbReference type="SUPFAM" id="SSF50475">
    <property type="entry name" value="FMN-binding split barrel"/>
    <property type="match status" value="1"/>
</dbReference>
<name>A0ABR7W9Z4_9ACTN</name>
<organism evidence="4 5">
    <name type="scientific">Gordonia hankookensis</name>
    <dbReference type="NCBI Taxonomy" id="589403"/>
    <lineage>
        <taxon>Bacteria</taxon>
        <taxon>Bacillati</taxon>
        <taxon>Actinomycetota</taxon>
        <taxon>Actinomycetes</taxon>
        <taxon>Mycobacteriales</taxon>
        <taxon>Gordoniaceae</taxon>
        <taxon>Gordonia</taxon>
    </lineage>
</organism>
<protein>
    <submittedName>
        <fullName evidence="4">Flavin reductase family protein</fullName>
    </submittedName>
</protein>
<feature type="domain" description="Flavin reductase like" evidence="3">
    <location>
        <begin position="22"/>
        <end position="165"/>
    </location>
</feature>
<evidence type="ECO:0000313" key="4">
    <source>
        <dbReference type="EMBL" id="MBD1319627.1"/>
    </source>
</evidence>
<dbReference type="Pfam" id="PF01613">
    <property type="entry name" value="Flavin_Reduct"/>
    <property type="match status" value="1"/>
</dbReference>
<evidence type="ECO:0000313" key="5">
    <source>
        <dbReference type="Proteomes" id="UP000602395"/>
    </source>
</evidence>
<comment type="similarity">
    <text evidence="1">Belongs to the non-flavoprotein flavin reductase family.</text>
</comment>
<dbReference type="Gene3D" id="2.30.110.10">
    <property type="entry name" value="Electron Transport, Fmn-binding Protein, Chain A"/>
    <property type="match status" value="1"/>
</dbReference>
<gene>
    <name evidence="4" type="ORF">IDF66_08500</name>
</gene>
<comment type="caution">
    <text evidence="4">The sequence shown here is derived from an EMBL/GenBank/DDBJ whole genome shotgun (WGS) entry which is preliminary data.</text>
</comment>